<gene>
    <name evidence="2" type="ORF">FGO68_gene14022</name>
</gene>
<accession>A0A8J8SUQ2</accession>
<reference evidence="2" key="1">
    <citation type="submission" date="2019-06" db="EMBL/GenBank/DDBJ databases">
        <authorList>
            <person name="Zheng W."/>
        </authorList>
    </citation>
    <scope>NUCLEOTIDE SEQUENCE</scope>
    <source>
        <strain evidence="2">QDHG01</strain>
    </source>
</reference>
<keyword evidence="1" id="KW-0472">Membrane</keyword>
<evidence type="ECO:0000313" key="3">
    <source>
        <dbReference type="Proteomes" id="UP000785679"/>
    </source>
</evidence>
<keyword evidence="1" id="KW-0812">Transmembrane</keyword>
<dbReference type="EMBL" id="RRYP01030708">
    <property type="protein sequence ID" value="TNV71103.1"/>
    <property type="molecule type" value="Genomic_DNA"/>
</dbReference>
<name>A0A8J8SUQ2_HALGN</name>
<proteinExistence type="predicted"/>
<organism evidence="2 3">
    <name type="scientific">Halteria grandinella</name>
    <dbReference type="NCBI Taxonomy" id="5974"/>
    <lineage>
        <taxon>Eukaryota</taxon>
        <taxon>Sar</taxon>
        <taxon>Alveolata</taxon>
        <taxon>Ciliophora</taxon>
        <taxon>Intramacronucleata</taxon>
        <taxon>Spirotrichea</taxon>
        <taxon>Stichotrichia</taxon>
        <taxon>Sporadotrichida</taxon>
        <taxon>Halteriidae</taxon>
        <taxon>Halteria</taxon>
    </lineage>
</organism>
<feature type="transmembrane region" description="Helical" evidence="1">
    <location>
        <begin position="74"/>
        <end position="94"/>
    </location>
</feature>
<keyword evidence="3" id="KW-1185">Reference proteome</keyword>
<dbReference type="Proteomes" id="UP000785679">
    <property type="component" value="Unassembled WGS sequence"/>
</dbReference>
<protein>
    <submittedName>
        <fullName evidence="2">Uncharacterized protein</fullName>
    </submittedName>
</protein>
<evidence type="ECO:0000313" key="2">
    <source>
        <dbReference type="EMBL" id="TNV71103.1"/>
    </source>
</evidence>
<dbReference type="AlphaFoldDB" id="A0A8J8SUQ2"/>
<evidence type="ECO:0000256" key="1">
    <source>
        <dbReference type="SAM" id="Phobius"/>
    </source>
</evidence>
<keyword evidence="1" id="KW-1133">Transmembrane helix</keyword>
<sequence>MVLYHRNHLYSDYLFQMQDEYKALNNSFHKQLDQAPFLVLSNYHLYPLMEVSSSYYNQRRTFEVVYNLDRRPQVQLIILSLYTCDSFAYFFMILEFRSH</sequence>
<comment type="caution">
    <text evidence="2">The sequence shown here is derived from an EMBL/GenBank/DDBJ whole genome shotgun (WGS) entry which is preliminary data.</text>
</comment>